<evidence type="ECO:0000313" key="2">
    <source>
        <dbReference type="EMBL" id="PWW12173.1"/>
    </source>
</evidence>
<dbReference type="AlphaFoldDB" id="A0A317Q6X4"/>
<protein>
    <submittedName>
        <fullName evidence="2">YcxB-like protein</fullName>
    </submittedName>
</protein>
<dbReference type="Proteomes" id="UP000246964">
    <property type="component" value="Unassembled WGS sequence"/>
</dbReference>
<reference evidence="2 3" key="1">
    <citation type="submission" date="2018-05" db="EMBL/GenBank/DDBJ databases">
        <title>Freshwater and sediment microbial communities from various areas in North America, analyzing microbe dynamics in response to fracking.</title>
        <authorList>
            <person name="Lamendella R."/>
        </authorList>
    </citation>
    <scope>NUCLEOTIDE SEQUENCE [LARGE SCALE GENOMIC DNA]</scope>
    <source>
        <strain evidence="2 3">125B1</strain>
    </source>
</reference>
<dbReference type="InterPro" id="IPR025588">
    <property type="entry name" value="YcxB-like_C"/>
</dbReference>
<name>A0A317Q6X4_9GAMM</name>
<sequence>MKHSGDMISVTVEYQLAEYKRMVCDFIPLHLAAMQKPPNRYFPWNWPIIERAFSAVFIPIMFKIKVAKVGTCKFTFSEDGLTRESKVGVKSCGWDEVSAVNSLSGTYLIHLRSGGAMPVPYRVFSTEERREFEGILTRVEA</sequence>
<dbReference type="OrthoDB" id="6401944at2"/>
<feature type="domain" description="YcxB-like C-terminal" evidence="1">
    <location>
        <begin position="76"/>
        <end position="133"/>
    </location>
</feature>
<comment type="caution">
    <text evidence="2">The sequence shown here is derived from an EMBL/GenBank/DDBJ whole genome shotgun (WGS) entry which is preliminary data.</text>
</comment>
<dbReference type="RefSeq" id="WP_110076036.1">
    <property type="nucleotide sequence ID" value="NZ_QGTT01000008.1"/>
</dbReference>
<keyword evidence="3" id="KW-1185">Reference proteome</keyword>
<accession>A0A317Q6X4</accession>
<gene>
    <name evidence="2" type="ORF">DET45_1085</name>
</gene>
<evidence type="ECO:0000259" key="1">
    <source>
        <dbReference type="Pfam" id="PF14317"/>
    </source>
</evidence>
<evidence type="ECO:0000313" key="3">
    <source>
        <dbReference type="Proteomes" id="UP000246964"/>
    </source>
</evidence>
<dbReference type="Pfam" id="PF14317">
    <property type="entry name" value="YcxB"/>
    <property type="match status" value="1"/>
</dbReference>
<organism evidence="2 3">
    <name type="scientific">Pseudidiomarina maritima</name>
    <dbReference type="NCBI Taxonomy" id="519453"/>
    <lineage>
        <taxon>Bacteria</taxon>
        <taxon>Pseudomonadati</taxon>
        <taxon>Pseudomonadota</taxon>
        <taxon>Gammaproteobacteria</taxon>
        <taxon>Alteromonadales</taxon>
        <taxon>Idiomarinaceae</taxon>
        <taxon>Pseudidiomarina</taxon>
    </lineage>
</organism>
<proteinExistence type="predicted"/>
<dbReference type="EMBL" id="QGTT01000008">
    <property type="protein sequence ID" value="PWW12173.1"/>
    <property type="molecule type" value="Genomic_DNA"/>
</dbReference>